<dbReference type="GO" id="GO:0005886">
    <property type="term" value="C:plasma membrane"/>
    <property type="evidence" value="ECO:0007669"/>
    <property type="project" value="UniProtKB-SubCell"/>
</dbReference>
<dbReference type="SUPFAM" id="SSF55874">
    <property type="entry name" value="ATPase domain of HSP90 chaperone/DNA topoisomerase II/histidine kinase"/>
    <property type="match status" value="1"/>
</dbReference>
<dbReference type="RefSeq" id="WP_126508147.1">
    <property type="nucleotide sequence ID" value="NZ_RXNV01000022.1"/>
</dbReference>
<dbReference type="SMART" id="SM00388">
    <property type="entry name" value="HisKA"/>
    <property type="match status" value="1"/>
</dbReference>
<dbReference type="Gene3D" id="1.10.287.130">
    <property type="match status" value="1"/>
</dbReference>
<dbReference type="PANTHER" id="PTHR44936:SF10">
    <property type="entry name" value="SENSOR PROTEIN RSTB"/>
    <property type="match status" value="1"/>
</dbReference>
<evidence type="ECO:0000256" key="5">
    <source>
        <dbReference type="ARBA" id="ARBA00022553"/>
    </source>
</evidence>
<keyword evidence="4" id="KW-0472">Membrane</keyword>
<evidence type="ECO:0000259" key="12">
    <source>
        <dbReference type="PROSITE" id="PS50885"/>
    </source>
</evidence>
<feature type="coiled-coil region" evidence="10">
    <location>
        <begin position="75"/>
        <end position="181"/>
    </location>
</feature>
<protein>
    <recommendedName>
        <fullName evidence="3">histidine kinase</fullName>
        <ecNumber evidence="3">2.7.13.3</ecNumber>
    </recommendedName>
</protein>
<evidence type="ECO:0000313" key="14">
    <source>
        <dbReference type="Proteomes" id="UP000282060"/>
    </source>
</evidence>
<accession>A0A431VST4</accession>
<dbReference type="Gene3D" id="6.10.340.10">
    <property type="match status" value="1"/>
</dbReference>
<evidence type="ECO:0000256" key="2">
    <source>
        <dbReference type="ARBA" id="ARBA00004651"/>
    </source>
</evidence>
<keyword evidence="10" id="KW-0175">Coiled coil</keyword>
<keyword evidence="6" id="KW-0808">Transferase</keyword>
<dbReference type="InterPro" id="IPR005467">
    <property type="entry name" value="His_kinase_dom"/>
</dbReference>
<evidence type="ECO:0000256" key="4">
    <source>
        <dbReference type="ARBA" id="ARBA00022475"/>
    </source>
</evidence>
<organism evidence="13 14">
    <name type="scientific">Shewanella atlantica</name>
    <dbReference type="NCBI Taxonomy" id="271099"/>
    <lineage>
        <taxon>Bacteria</taxon>
        <taxon>Pseudomonadati</taxon>
        <taxon>Pseudomonadota</taxon>
        <taxon>Gammaproteobacteria</taxon>
        <taxon>Alteromonadales</taxon>
        <taxon>Shewanellaceae</taxon>
        <taxon>Shewanella</taxon>
    </lineage>
</organism>
<dbReference type="Pfam" id="PF00512">
    <property type="entry name" value="HisKA"/>
    <property type="match status" value="1"/>
</dbReference>
<dbReference type="CDD" id="cd00082">
    <property type="entry name" value="HisKA"/>
    <property type="match status" value="1"/>
</dbReference>
<evidence type="ECO:0000256" key="9">
    <source>
        <dbReference type="ARBA" id="ARBA00022840"/>
    </source>
</evidence>
<comment type="caution">
    <text evidence="13">The sequence shown here is derived from an EMBL/GenBank/DDBJ whole genome shotgun (WGS) entry which is preliminary data.</text>
</comment>
<evidence type="ECO:0000256" key="3">
    <source>
        <dbReference type="ARBA" id="ARBA00012438"/>
    </source>
</evidence>
<keyword evidence="9" id="KW-0067">ATP-binding</keyword>
<comment type="subcellular location">
    <subcellularLocation>
        <location evidence="2">Cell membrane</location>
        <topology evidence="2">Multi-pass membrane protein</topology>
    </subcellularLocation>
</comment>
<keyword evidence="14" id="KW-1185">Reference proteome</keyword>
<dbReference type="GO" id="GO:0000155">
    <property type="term" value="F:phosphorelay sensor kinase activity"/>
    <property type="evidence" value="ECO:0007669"/>
    <property type="project" value="InterPro"/>
</dbReference>
<gene>
    <name evidence="13" type="ORF">EKG39_22095</name>
</gene>
<dbReference type="InterPro" id="IPR003594">
    <property type="entry name" value="HATPase_dom"/>
</dbReference>
<evidence type="ECO:0000256" key="8">
    <source>
        <dbReference type="ARBA" id="ARBA00022777"/>
    </source>
</evidence>
<keyword evidence="7" id="KW-0547">Nucleotide-binding</keyword>
<keyword evidence="5" id="KW-0597">Phosphoprotein</keyword>
<reference evidence="13 14" key="1">
    <citation type="submission" date="2018-12" db="EMBL/GenBank/DDBJ databases">
        <authorList>
            <person name="Yu L."/>
        </authorList>
    </citation>
    <scope>NUCLEOTIDE SEQUENCE [LARGE SCALE GENOMIC DNA]</scope>
    <source>
        <strain evidence="13 14">HAW-EB5</strain>
    </source>
</reference>
<name>A0A431VST4_9GAMM</name>
<dbReference type="AlphaFoldDB" id="A0A431VST4"/>
<evidence type="ECO:0000256" key="6">
    <source>
        <dbReference type="ARBA" id="ARBA00022679"/>
    </source>
</evidence>
<dbReference type="PROSITE" id="PS50885">
    <property type="entry name" value="HAMP"/>
    <property type="match status" value="1"/>
</dbReference>
<dbReference type="Pfam" id="PF00672">
    <property type="entry name" value="HAMP"/>
    <property type="match status" value="1"/>
</dbReference>
<dbReference type="Pfam" id="PF02518">
    <property type="entry name" value="HATPase_c"/>
    <property type="match status" value="1"/>
</dbReference>
<dbReference type="PANTHER" id="PTHR44936">
    <property type="entry name" value="SENSOR PROTEIN CREC"/>
    <property type="match status" value="1"/>
</dbReference>
<dbReference type="EC" id="2.7.13.3" evidence="3"/>
<evidence type="ECO:0000256" key="1">
    <source>
        <dbReference type="ARBA" id="ARBA00000085"/>
    </source>
</evidence>
<dbReference type="InterPro" id="IPR036890">
    <property type="entry name" value="HATPase_C_sf"/>
</dbReference>
<sequence>MSIKRYVFLLFGALILLLAGSQLFISQYFKSELQSELSHRSKALSQNLVKVLIDNVGDENEFFVEYPSEFDAEQLAEIEDAALSFAEDMKELEAELNELSIEMEQELTAPNPPPKVREVYRREMSEKQAELKEHLQAMAEYGREMEKAERQNKIAIRKQAAREYRERLHEAVRDVEIQTDNWLDSGSIAILEGGKDVSLTLKNDFNLSNERTNTELERFNDSMLLLILVTSIVALMLAYLLSHYVSAPLSKLAVGHQKLGEGELGYQLKEEGVQELKQILAGFNAMSRKLSLLSEKEQLMSQQQQLAELGEVTRGIAHSLRNPLHTVGLLSDGVVLADTCEERAQLILKIQQKISMMDKSIQSLLTLSSNEVNRNGSVPLTAIIQDILLELSINGSKPAISFDCDDAGISVLGAESELRSIMHAVIINAVEATPDEGDVSIEIKVDEEAYHVIVTDTGSGILPEVRERLSQPHVTTKAEGTGMGIYIAERLLKGHYGGNLVFDDNPDGGTIVTISFKRPSANISNDEKLK</sequence>
<keyword evidence="8" id="KW-0418">Kinase</keyword>
<keyword evidence="4" id="KW-1003">Cell membrane</keyword>
<dbReference type="Gene3D" id="3.30.565.10">
    <property type="entry name" value="Histidine kinase-like ATPase, C-terminal domain"/>
    <property type="match status" value="1"/>
</dbReference>
<evidence type="ECO:0000313" key="13">
    <source>
        <dbReference type="EMBL" id="RTR26318.1"/>
    </source>
</evidence>
<dbReference type="GO" id="GO:0005524">
    <property type="term" value="F:ATP binding"/>
    <property type="evidence" value="ECO:0007669"/>
    <property type="project" value="UniProtKB-KW"/>
</dbReference>
<dbReference type="PROSITE" id="PS50109">
    <property type="entry name" value="HIS_KIN"/>
    <property type="match status" value="1"/>
</dbReference>
<dbReference type="InterPro" id="IPR003661">
    <property type="entry name" value="HisK_dim/P_dom"/>
</dbReference>
<dbReference type="SMART" id="SM00387">
    <property type="entry name" value="HATPase_c"/>
    <property type="match status" value="1"/>
</dbReference>
<evidence type="ECO:0000256" key="10">
    <source>
        <dbReference type="SAM" id="Coils"/>
    </source>
</evidence>
<evidence type="ECO:0000259" key="11">
    <source>
        <dbReference type="PROSITE" id="PS50109"/>
    </source>
</evidence>
<dbReference type="Proteomes" id="UP000282060">
    <property type="component" value="Unassembled WGS sequence"/>
</dbReference>
<comment type="catalytic activity">
    <reaction evidence="1">
        <text>ATP + protein L-histidine = ADP + protein N-phospho-L-histidine.</text>
        <dbReference type="EC" id="2.7.13.3"/>
    </reaction>
</comment>
<evidence type="ECO:0000256" key="7">
    <source>
        <dbReference type="ARBA" id="ARBA00022741"/>
    </source>
</evidence>
<proteinExistence type="predicted"/>
<dbReference type="InterPro" id="IPR003660">
    <property type="entry name" value="HAMP_dom"/>
</dbReference>
<dbReference type="SUPFAM" id="SSF47384">
    <property type="entry name" value="Homodimeric domain of signal transducing histidine kinase"/>
    <property type="match status" value="1"/>
</dbReference>
<dbReference type="OrthoDB" id="1931120at2"/>
<feature type="domain" description="Histidine kinase" evidence="11">
    <location>
        <begin position="315"/>
        <end position="520"/>
    </location>
</feature>
<feature type="domain" description="HAMP" evidence="12">
    <location>
        <begin position="243"/>
        <end position="295"/>
    </location>
</feature>
<dbReference type="EMBL" id="RXNV01000022">
    <property type="protein sequence ID" value="RTR26318.1"/>
    <property type="molecule type" value="Genomic_DNA"/>
</dbReference>
<dbReference type="InterPro" id="IPR036097">
    <property type="entry name" value="HisK_dim/P_sf"/>
</dbReference>
<dbReference type="InterPro" id="IPR050980">
    <property type="entry name" value="2C_sensor_his_kinase"/>
</dbReference>